<dbReference type="SMART" id="SM00530">
    <property type="entry name" value="HTH_XRE"/>
    <property type="match status" value="1"/>
</dbReference>
<name>A0ABW2Y5X6_9ACTN</name>
<keyword evidence="4" id="KW-1185">Reference proteome</keyword>
<feature type="region of interest" description="Disordered" evidence="1">
    <location>
        <begin position="16"/>
        <end position="37"/>
    </location>
</feature>
<dbReference type="InterPro" id="IPR001387">
    <property type="entry name" value="Cro/C1-type_HTH"/>
</dbReference>
<comment type="caution">
    <text evidence="3">The sequence shown here is derived from an EMBL/GenBank/DDBJ whole genome shotgun (WGS) entry which is preliminary data.</text>
</comment>
<evidence type="ECO:0000256" key="1">
    <source>
        <dbReference type="SAM" id="MobiDB-lite"/>
    </source>
</evidence>
<dbReference type="PANTHER" id="PTHR35010">
    <property type="entry name" value="BLL4672 PROTEIN-RELATED"/>
    <property type="match status" value="1"/>
</dbReference>
<dbReference type="Proteomes" id="UP001597063">
    <property type="component" value="Unassembled WGS sequence"/>
</dbReference>
<dbReference type="PROSITE" id="PS50943">
    <property type="entry name" value="HTH_CROC1"/>
    <property type="match status" value="1"/>
</dbReference>
<accession>A0ABW2Y5X6</accession>
<proteinExistence type="predicted"/>
<dbReference type="Gene3D" id="3.30.450.180">
    <property type="match status" value="1"/>
</dbReference>
<feature type="domain" description="HTH cro/C1-type" evidence="2">
    <location>
        <begin position="38"/>
        <end position="79"/>
    </location>
</feature>
<gene>
    <name evidence="3" type="ORF">ACFQZM_47800</name>
</gene>
<evidence type="ECO:0000259" key="2">
    <source>
        <dbReference type="PROSITE" id="PS50943"/>
    </source>
</evidence>
<evidence type="ECO:0000313" key="4">
    <source>
        <dbReference type="Proteomes" id="UP001597063"/>
    </source>
</evidence>
<dbReference type="EMBL" id="JBHTGP010000038">
    <property type="protein sequence ID" value="MFD0692265.1"/>
    <property type="molecule type" value="Genomic_DNA"/>
</dbReference>
<dbReference type="Pfam" id="PF13560">
    <property type="entry name" value="HTH_31"/>
    <property type="match status" value="1"/>
</dbReference>
<dbReference type="InterPro" id="IPR010982">
    <property type="entry name" value="Lambda_DNA-bd_dom_sf"/>
</dbReference>
<dbReference type="RefSeq" id="WP_131755949.1">
    <property type="nucleotide sequence ID" value="NZ_CAACUY010000010.1"/>
</dbReference>
<dbReference type="Pfam" id="PF17765">
    <property type="entry name" value="MLTR_LBD"/>
    <property type="match status" value="1"/>
</dbReference>
<dbReference type="Gene3D" id="1.10.260.40">
    <property type="entry name" value="lambda repressor-like DNA-binding domains"/>
    <property type="match status" value="1"/>
</dbReference>
<dbReference type="InterPro" id="IPR041413">
    <property type="entry name" value="MLTR_LBD"/>
</dbReference>
<dbReference type="SUPFAM" id="SSF47413">
    <property type="entry name" value="lambda repressor-like DNA-binding domains"/>
    <property type="match status" value="1"/>
</dbReference>
<evidence type="ECO:0000313" key="3">
    <source>
        <dbReference type="EMBL" id="MFD0692265.1"/>
    </source>
</evidence>
<dbReference type="PANTHER" id="PTHR35010:SF2">
    <property type="entry name" value="BLL4672 PROTEIN"/>
    <property type="match status" value="1"/>
</dbReference>
<feature type="compositionally biased region" description="Basic and acidic residues" evidence="1">
    <location>
        <begin position="18"/>
        <end position="37"/>
    </location>
</feature>
<dbReference type="CDD" id="cd00093">
    <property type="entry name" value="HTH_XRE"/>
    <property type="match status" value="1"/>
</dbReference>
<organism evidence="3 4">
    <name type="scientific">Actinomadura fibrosa</name>
    <dbReference type="NCBI Taxonomy" id="111802"/>
    <lineage>
        <taxon>Bacteria</taxon>
        <taxon>Bacillati</taxon>
        <taxon>Actinomycetota</taxon>
        <taxon>Actinomycetes</taxon>
        <taxon>Streptosporangiales</taxon>
        <taxon>Thermomonosporaceae</taxon>
        <taxon>Actinomadura</taxon>
    </lineage>
</organism>
<sequence>MDGGESSLGAFLRRHRDLLRTDRRPQERRRVPGARRDEVAGAAGISAGYYARLEQDRAARPSWQTVAALARALRLDDEATAHLYRLAGPTARRSRPTRRERISPEVRRLMDGWTGVAALVIDTAQDVLARNALASVLHGRFTRADNVPRMVFLDPVAAEHFGDWNRVAADVVADLRRAVREAPDDPRLTALVGELAIHSAPFRRLWAARESAVPARRHLRLFHPEVGELRLTAEVFPITRAAGQRLVTYQAEPGSASADSLALLGTLGPLTGSTADTGAGERS</sequence>
<protein>
    <submittedName>
        <fullName evidence="3">Helix-turn-helix transcriptional regulator</fullName>
    </submittedName>
</protein>
<reference evidence="4" key="1">
    <citation type="journal article" date="2019" name="Int. J. Syst. Evol. Microbiol.">
        <title>The Global Catalogue of Microorganisms (GCM) 10K type strain sequencing project: providing services to taxonomists for standard genome sequencing and annotation.</title>
        <authorList>
            <consortium name="The Broad Institute Genomics Platform"/>
            <consortium name="The Broad Institute Genome Sequencing Center for Infectious Disease"/>
            <person name="Wu L."/>
            <person name="Ma J."/>
        </authorList>
    </citation>
    <scope>NUCLEOTIDE SEQUENCE [LARGE SCALE GENOMIC DNA]</scope>
    <source>
        <strain evidence="4">JCM 9371</strain>
    </source>
</reference>